<feature type="transmembrane region" description="Helical" evidence="6">
    <location>
        <begin position="647"/>
        <end position="669"/>
    </location>
</feature>
<evidence type="ECO:0000256" key="5">
    <source>
        <dbReference type="SAM" id="MobiDB-lite"/>
    </source>
</evidence>
<keyword evidence="8" id="KW-1185">Reference proteome</keyword>
<dbReference type="GO" id="GO:0022857">
    <property type="term" value="F:transmembrane transporter activity"/>
    <property type="evidence" value="ECO:0007669"/>
    <property type="project" value="InterPro"/>
</dbReference>
<feature type="transmembrane region" description="Helical" evidence="6">
    <location>
        <begin position="1073"/>
        <end position="1096"/>
    </location>
</feature>
<evidence type="ECO:0000256" key="4">
    <source>
        <dbReference type="ARBA" id="ARBA00023136"/>
    </source>
</evidence>
<proteinExistence type="predicted"/>
<dbReference type="GeneID" id="9378922"/>
<dbReference type="InParanoid" id="D6RKW1"/>
<feature type="transmembrane region" description="Helical" evidence="6">
    <location>
        <begin position="775"/>
        <end position="797"/>
    </location>
</feature>
<gene>
    <name evidence="7" type="ORF">CC1G_13859</name>
</gene>
<feature type="transmembrane region" description="Helical" evidence="6">
    <location>
        <begin position="1044"/>
        <end position="1067"/>
    </location>
</feature>
<dbReference type="OMA" id="ACEVHKP"/>
<dbReference type="PANTHER" id="PTHR23507">
    <property type="entry name" value="ZGC:174356"/>
    <property type="match status" value="1"/>
</dbReference>
<feature type="transmembrane region" description="Helical" evidence="6">
    <location>
        <begin position="89"/>
        <end position="106"/>
    </location>
</feature>
<feature type="transmembrane region" description="Helical" evidence="6">
    <location>
        <begin position="182"/>
        <end position="204"/>
    </location>
</feature>
<reference evidence="7 8" key="1">
    <citation type="journal article" date="2010" name="Proc. Natl. Acad. Sci. U.S.A.">
        <title>Insights into evolution of multicellular fungi from the assembled chromosomes of the mushroom Coprinopsis cinerea (Coprinus cinereus).</title>
        <authorList>
            <person name="Stajich J.E."/>
            <person name="Wilke S.K."/>
            <person name="Ahren D."/>
            <person name="Au C.H."/>
            <person name="Birren B.W."/>
            <person name="Borodovsky M."/>
            <person name="Burns C."/>
            <person name="Canback B."/>
            <person name="Casselton L.A."/>
            <person name="Cheng C.K."/>
            <person name="Deng J."/>
            <person name="Dietrich F.S."/>
            <person name="Fargo D.C."/>
            <person name="Farman M.L."/>
            <person name="Gathman A.C."/>
            <person name="Goldberg J."/>
            <person name="Guigo R."/>
            <person name="Hoegger P.J."/>
            <person name="Hooker J.B."/>
            <person name="Huggins A."/>
            <person name="James T.Y."/>
            <person name="Kamada T."/>
            <person name="Kilaru S."/>
            <person name="Kodira C."/>
            <person name="Kues U."/>
            <person name="Kupfer D."/>
            <person name="Kwan H.S."/>
            <person name="Lomsadze A."/>
            <person name="Li W."/>
            <person name="Lilly W.W."/>
            <person name="Ma L.J."/>
            <person name="Mackey A.J."/>
            <person name="Manning G."/>
            <person name="Martin F."/>
            <person name="Muraguchi H."/>
            <person name="Natvig D.O."/>
            <person name="Palmerini H."/>
            <person name="Ramesh M.A."/>
            <person name="Rehmeyer C.J."/>
            <person name="Roe B.A."/>
            <person name="Shenoy N."/>
            <person name="Stanke M."/>
            <person name="Ter-Hovhannisyan V."/>
            <person name="Tunlid A."/>
            <person name="Velagapudi R."/>
            <person name="Vision T.J."/>
            <person name="Zeng Q."/>
            <person name="Zolan M.E."/>
            <person name="Pukkila P.J."/>
        </authorList>
    </citation>
    <scope>NUCLEOTIDE SEQUENCE [LARGE SCALE GENOMIC DNA]</scope>
    <source>
        <strain evidence="8">Okayama-7 / 130 / ATCC MYA-4618 / FGSC 9003</strain>
    </source>
</reference>
<protein>
    <recommendedName>
        <fullName evidence="9">Major facilitator superfamily (MFS) profile domain-containing protein</fullName>
    </recommendedName>
</protein>
<keyword evidence="4 6" id="KW-0472">Membrane</keyword>
<evidence type="ECO:0000256" key="6">
    <source>
        <dbReference type="SAM" id="Phobius"/>
    </source>
</evidence>
<feature type="transmembrane region" description="Helical" evidence="6">
    <location>
        <begin position="112"/>
        <end position="133"/>
    </location>
</feature>
<evidence type="ECO:0008006" key="9">
    <source>
        <dbReference type="Google" id="ProtNLM"/>
    </source>
</evidence>
<feature type="transmembrane region" description="Helical" evidence="6">
    <location>
        <begin position="287"/>
        <end position="306"/>
    </location>
</feature>
<evidence type="ECO:0000256" key="2">
    <source>
        <dbReference type="ARBA" id="ARBA00022692"/>
    </source>
</evidence>
<dbReference type="PANTHER" id="PTHR23507:SF1">
    <property type="entry name" value="FI18259P1-RELATED"/>
    <property type="match status" value="1"/>
</dbReference>
<dbReference type="KEGG" id="cci:CC1G_13859"/>
<keyword evidence="3 6" id="KW-1133">Transmembrane helix</keyword>
<keyword evidence="2 6" id="KW-0812">Transmembrane</keyword>
<feature type="transmembrane region" description="Helical" evidence="6">
    <location>
        <begin position="869"/>
        <end position="888"/>
    </location>
</feature>
<dbReference type="InterPro" id="IPR036259">
    <property type="entry name" value="MFS_trans_sf"/>
</dbReference>
<name>D6RKW1_COPC7</name>
<feature type="transmembrane region" description="Helical" evidence="6">
    <location>
        <begin position="908"/>
        <end position="929"/>
    </location>
</feature>
<feature type="transmembrane region" description="Helical" evidence="6">
    <location>
        <begin position="261"/>
        <end position="280"/>
    </location>
</feature>
<dbReference type="AlphaFoldDB" id="D6RKW1"/>
<dbReference type="VEuPathDB" id="FungiDB:CC1G_13859"/>
<comment type="subcellular location">
    <subcellularLocation>
        <location evidence="1">Membrane</location>
        <topology evidence="1">Multi-pass membrane protein</topology>
    </subcellularLocation>
</comment>
<dbReference type="OrthoDB" id="3026777at2759"/>
<dbReference type="Proteomes" id="UP000001861">
    <property type="component" value="Unassembled WGS sequence"/>
</dbReference>
<feature type="transmembrane region" description="Helical" evidence="6">
    <location>
        <begin position="676"/>
        <end position="694"/>
    </location>
</feature>
<feature type="transmembrane region" description="Helical" evidence="6">
    <location>
        <begin position="746"/>
        <end position="769"/>
    </location>
</feature>
<feature type="transmembrane region" description="Helical" evidence="6">
    <location>
        <begin position="981"/>
        <end position="1001"/>
    </location>
</feature>
<dbReference type="eggNOG" id="KOG2816">
    <property type="taxonomic scope" value="Eukaryota"/>
</dbReference>
<comment type="caution">
    <text evidence="7">The sequence shown here is derived from an EMBL/GenBank/DDBJ whole genome shotgun (WGS) entry which is preliminary data.</text>
</comment>
<evidence type="ECO:0000256" key="1">
    <source>
        <dbReference type="ARBA" id="ARBA00004141"/>
    </source>
</evidence>
<dbReference type="GO" id="GO:0016020">
    <property type="term" value="C:membrane"/>
    <property type="evidence" value="ECO:0007669"/>
    <property type="project" value="UniProtKB-SubCell"/>
</dbReference>
<dbReference type="Pfam" id="PF07690">
    <property type="entry name" value="MFS_1"/>
    <property type="match status" value="2"/>
</dbReference>
<evidence type="ECO:0000313" key="7">
    <source>
        <dbReference type="EMBL" id="EFI28330.1"/>
    </source>
</evidence>
<dbReference type="HOGENOM" id="CLU_278224_0_0_1"/>
<dbReference type="RefSeq" id="XP_002911824.1">
    <property type="nucleotide sequence ID" value="XM_002911778.1"/>
</dbReference>
<sequence>MSLEIHTRDDEGLPLILRHDGEEPLSARRPSPWWVLSTIPLAKIATTMTLAPKIELYTTIACNDLAIMEGCASNPAIQVLVAQLNTAEYTAIGVLSVLTTALWASYSDRKGRTIVLAIAGCGMLLSDLVYILVSTFWKSLPGKYWLFVFGPVFEGALGGASWVVGLNAYVADTTSETDRPRILSMSLGMQFGAMALGPVVGSLAMKARSGLVSAFYAAALLHAAFIVCTWLIIPESLPAVRSDSKLHSRVDSFHTSPGQHLWYLVSAPFKPLGILLPTVYGSGSRDWSLLLLAASFGFLYLISADVPYKFIYAAAHFGWSAKENSSWLSVAAAVRALWLLAVLPWGLSLIKNKPRAPRCTTEPTANSEPYFLSDIALAKRFLIAEVVAYATMLMWPSAFSFYAVGILGAIGAGFPPLIESVMLSVYERNYPGQGEVGRLLGALGVVQTLSAQLISPPLYGFVYITAVRTYPPAIFATSLTAFVLSSERATSEQPYVTQANSLILPDGPVNEEAAELLEEFVGTHHHEGAGLIGDEADDGEHDEWKDVPWWKRPSPLWLLCMVPFSALAQSSMLAPKVELFTMLACRVHKPDIYDGGLLQASPAQIPETSAASLIASVVLPEVTKFDHLTAPNPCATDPTVQAAVAKLSAAMTTTMGVLSLLTTAWWGALSDRKGRVFVMGVSLIGLLLSDFNYINVYYFSQHLPGGYWFLLLGPVIEGALGGFATAVAAIHAYLADTTTESTRARIFSLNLGLLFVGMALGPTVGSLLIRQTGHIIAIFFMAATIHCVYALFIWVILPESLSRRKMKRSRQLYERETEELAAETEMSRSFPRLLAYRFKLLFRFLRPLTIFFPDFKPSQNPLKKPKRDWNLTLMAVGYGFTISMMALYPFTFQYAAATFSWTSVQLGYFLSIVGAGRAVLLTIILPVIIRLFKPEPLVIEIPQFPTERDPLLSNFENPAGASPRPAKPPLKKELHSPSFELGVARVSLVIEIIAYSLMGLAPSGTTFAISGVMAAMGVGFSPAVQTCTLAMYARRGGTETGRLFGALSVIQALGSQVLGPPIYGLVYMKTVEFFPGAIFFVAVSGMIVSFVLFTFIRLPKDAELRRDIIAAYSSSENTERPVSADSTSGTGVIGDRD</sequence>
<dbReference type="SUPFAM" id="SSF103473">
    <property type="entry name" value="MFS general substrate transporter"/>
    <property type="match status" value="2"/>
</dbReference>
<organism evidence="7 8">
    <name type="scientific">Coprinopsis cinerea (strain Okayama-7 / 130 / ATCC MYA-4618 / FGSC 9003)</name>
    <name type="common">Inky cap fungus</name>
    <name type="synonym">Hormographiella aspergillata</name>
    <dbReference type="NCBI Taxonomy" id="240176"/>
    <lineage>
        <taxon>Eukaryota</taxon>
        <taxon>Fungi</taxon>
        <taxon>Dikarya</taxon>
        <taxon>Basidiomycota</taxon>
        <taxon>Agaricomycotina</taxon>
        <taxon>Agaricomycetes</taxon>
        <taxon>Agaricomycetidae</taxon>
        <taxon>Agaricales</taxon>
        <taxon>Agaricineae</taxon>
        <taxon>Psathyrellaceae</taxon>
        <taxon>Coprinopsis</taxon>
    </lineage>
</organism>
<feature type="transmembrane region" description="Helical" evidence="6">
    <location>
        <begin position="211"/>
        <end position="233"/>
    </location>
</feature>
<dbReference type="Gene3D" id="1.20.1250.20">
    <property type="entry name" value="MFS general substrate transporter like domains"/>
    <property type="match status" value="2"/>
</dbReference>
<feature type="region of interest" description="Disordered" evidence="5">
    <location>
        <begin position="1117"/>
        <end position="1137"/>
    </location>
</feature>
<evidence type="ECO:0000256" key="3">
    <source>
        <dbReference type="ARBA" id="ARBA00022989"/>
    </source>
</evidence>
<feature type="transmembrane region" description="Helical" evidence="6">
    <location>
        <begin position="706"/>
        <end position="734"/>
    </location>
</feature>
<dbReference type="EMBL" id="AACS02000002">
    <property type="protein sequence ID" value="EFI28330.1"/>
    <property type="molecule type" value="Genomic_DNA"/>
</dbReference>
<feature type="transmembrane region" description="Helical" evidence="6">
    <location>
        <begin position="326"/>
        <end position="350"/>
    </location>
</feature>
<dbReference type="InterPro" id="IPR011701">
    <property type="entry name" value="MFS"/>
</dbReference>
<feature type="transmembrane region" description="Helical" evidence="6">
    <location>
        <begin position="145"/>
        <end position="170"/>
    </location>
</feature>
<accession>D6RKW1</accession>
<evidence type="ECO:0000313" key="8">
    <source>
        <dbReference type="Proteomes" id="UP000001861"/>
    </source>
</evidence>
<feature type="transmembrane region" description="Helical" evidence="6">
    <location>
        <begin position="1007"/>
        <end position="1032"/>
    </location>
</feature>